<protein>
    <recommendedName>
        <fullName evidence="2">Prephenate dehydrogenase [NADP(+)]</fullName>
        <shortName evidence="2">PRDH</shortName>
        <ecNumber evidence="2">1.3.1.13</ecNumber>
    </recommendedName>
</protein>
<dbReference type="GO" id="GO:0070403">
    <property type="term" value="F:NAD+ binding"/>
    <property type="evidence" value="ECO:0007669"/>
    <property type="project" value="TreeGrafter"/>
</dbReference>
<dbReference type="InterPro" id="IPR012385">
    <property type="entry name" value="Prephenate_DH_fun"/>
</dbReference>
<evidence type="ECO:0000256" key="2">
    <source>
        <dbReference type="PIRNR" id="PIRNR036510"/>
    </source>
</evidence>
<dbReference type="Gene3D" id="3.40.50.720">
    <property type="entry name" value="NAD(P)-binding Rossmann-like Domain"/>
    <property type="match status" value="1"/>
</dbReference>
<organism evidence="4 5">
    <name type="scientific">Umbelopsis vinacea</name>
    <dbReference type="NCBI Taxonomy" id="44442"/>
    <lineage>
        <taxon>Eukaryota</taxon>
        <taxon>Fungi</taxon>
        <taxon>Fungi incertae sedis</taxon>
        <taxon>Mucoromycota</taxon>
        <taxon>Mucoromycotina</taxon>
        <taxon>Umbelopsidomycetes</taxon>
        <taxon>Umbelopsidales</taxon>
        <taxon>Umbelopsidaceae</taxon>
        <taxon>Umbelopsis</taxon>
    </lineage>
</organism>
<keyword evidence="2" id="KW-0057">Aromatic amino acid biosynthesis</keyword>
<dbReference type="OrthoDB" id="5399569at2759"/>
<evidence type="ECO:0000256" key="1">
    <source>
        <dbReference type="ARBA" id="ARBA00023002"/>
    </source>
</evidence>
<dbReference type="PANTHER" id="PTHR21363:SF0">
    <property type="entry name" value="PREPHENATE DEHYDROGENASE [NADP(+)]"/>
    <property type="match status" value="1"/>
</dbReference>
<gene>
    <name evidence="4" type="ORF">INT44_002058</name>
</gene>
<dbReference type="PROSITE" id="PS51176">
    <property type="entry name" value="PDH_ADH"/>
    <property type="match status" value="1"/>
</dbReference>
<sequence>MSTDHTSIEWQKENVQLGIIGMGDMGRMYASKLSQIGWKKIYVCDQPSNYEKLKKEYEVNESDTLGTPINVMRDGYHVARLADWIMYAVEAEHIDRVVAQYGPATKIGSIVSGQTSVKQPEIEAFERHLPEDVHIISCHSMHGPNVNPKGQPLVIIKHRATQEKLELVRNILSGFESNFVELSYQDHDRITADTQAVTHAAFLSMGAAWKANNQFPWLVPHFVGGIENVKVNVALRIYSNKWHVYAGLAIMNPSARIQITQYARSVADLFKLMIQEKEDEFRARIMKAGDYVFGSLNEDHVPILLDDKLLDEFSLSNVPSNGKRETNSHLSLLAMVDCWYTLKLNPYEHMVCQTPLFRLWMGITEYLFRKPEMLEETIQAALYRKEIRSDDMEFVTCARGWAECVELGSMDGYRTRFENTAGFFKDMFADSAVLGNKMIAMISKNMQKTS</sequence>
<keyword evidence="5" id="KW-1185">Reference proteome</keyword>
<dbReference type="InterPro" id="IPR036291">
    <property type="entry name" value="NAD(P)-bd_dom_sf"/>
</dbReference>
<accession>A0A8H7Q3L0</accession>
<dbReference type="Gene3D" id="1.10.3660.10">
    <property type="entry name" value="6-phosphogluconate dehydrogenase C-terminal like domain"/>
    <property type="match status" value="2"/>
</dbReference>
<dbReference type="SUPFAM" id="SSF48179">
    <property type="entry name" value="6-phosphogluconate dehydrogenase C-terminal domain-like"/>
    <property type="match status" value="2"/>
</dbReference>
<dbReference type="InterPro" id="IPR008927">
    <property type="entry name" value="6-PGluconate_DH-like_C_sf"/>
</dbReference>
<dbReference type="EC" id="1.3.1.13" evidence="2"/>
<evidence type="ECO:0000259" key="3">
    <source>
        <dbReference type="PROSITE" id="PS51176"/>
    </source>
</evidence>
<keyword evidence="1 2" id="KW-0560">Oxidoreductase</keyword>
<comment type="catalytic activity">
    <reaction evidence="2">
        <text>prephenate + NADP(+) = 3-(4-hydroxyphenyl)pyruvate + CO2 + NADPH</text>
        <dbReference type="Rhea" id="RHEA:21640"/>
        <dbReference type="ChEBI" id="CHEBI:16526"/>
        <dbReference type="ChEBI" id="CHEBI:29934"/>
        <dbReference type="ChEBI" id="CHEBI:36242"/>
        <dbReference type="ChEBI" id="CHEBI:57783"/>
        <dbReference type="ChEBI" id="CHEBI:58349"/>
        <dbReference type="EC" id="1.3.1.13"/>
    </reaction>
</comment>
<dbReference type="GO" id="GO:0006571">
    <property type="term" value="P:tyrosine biosynthetic process"/>
    <property type="evidence" value="ECO:0007669"/>
    <property type="project" value="UniProtKB-UniRule"/>
</dbReference>
<dbReference type="Proteomes" id="UP000612746">
    <property type="component" value="Unassembled WGS sequence"/>
</dbReference>
<comment type="similarity">
    <text evidence="2">Belongs to the prephenate/arogenate dehydrogenase family.</text>
</comment>
<evidence type="ECO:0000313" key="4">
    <source>
        <dbReference type="EMBL" id="KAG2185268.1"/>
    </source>
</evidence>
<dbReference type="FunFam" id="1.10.3660.10:FF:000004">
    <property type="entry name" value="Prephenate dehydrogenase [NADP(+)]"/>
    <property type="match status" value="1"/>
</dbReference>
<dbReference type="PIRSF" id="PIRSF036510">
    <property type="entry name" value="PDH_fung"/>
    <property type="match status" value="1"/>
</dbReference>
<dbReference type="PANTHER" id="PTHR21363">
    <property type="entry name" value="PREPHENATE DEHYDROGENASE"/>
    <property type="match status" value="1"/>
</dbReference>
<comment type="pathway">
    <text evidence="2">Amino-acid biosynthesis; L-tyrosine biosynthesis; (4-hydroxyphenyl)pyruvate from prephenate (NADP(+) route): step 1/1.</text>
</comment>
<dbReference type="InterPro" id="IPR028939">
    <property type="entry name" value="P5C_Rdtase_cat_N"/>
</dbReference>
<dbReference type="GO" id="GO:0004665">
    <property type="term" value="F:prephenate dehydrogenase (NADP+) activity"/>
    <property type="evidence" value="ECO:0007669"/>
    <property type="project" value="UniProtKB-UniRule"/>
</dbReference>
<evidence type="ECO:0000313" key="5">
    <source>
        <dbReference type="Proteomes" id="UP000612746"/>
    </source>
</evidence>
<keyword evidence="2" id="KW-0521">NADP</keyword>
<dbReference type="AlphaFoldDB" id="A0A8H7Q3L0"/>
<keyword evidence="2" id="KW-0028">Amino-acid biosynthesis</keyword>
<dbReference type="UniPathway" id="UPA00122">
    <property type="reaction ID" value="UER00962"/>
</dbReference>
<reference evidence="4" key="1">
    <citation type="submission" date="2020-12" db="EMBL/GenBank/DDBJ databases">
        <title>Metabolic potential, ecology and presence of endohyphal bacteria is reflected in genomic diversity of Mucoromycotina.</title>
        <authorList>
            <person name="Muszewska A."/>
            <person name="Okrasinska A."/>
            <person name="Steczkiewicz K."/>
            <person name="Drgas O."/>
            <person name="Orlowska M."/>
            <person name="Perlinska-Lenart U."/>
            <person name="Aleksandrzak-Piekarczyk T."/>
            <person name="Szatraj K."/>
            <person name="Zielenkiewicz U."/>
            <person name="Pilsyk S."/>
            <person name="Malc E."/>
            <person name="Mieczkowski P."/>
            <person name="Kruszewska J.S."/>
            <person name="Biernat P."/>
            <person name="Pawlowska J."/>
        </authorList>
    </citation>
    <scope>NUCLEOTIDE SEQUENCE</scope>
    <source>
        <strain evidence="4">WA0000051536</strain>
    </source>
</reference>
<dbReference type="EMBL" id="JAEPRA010000005">
    <property type="protein sequence ID" value="KAG2185268.1"/>
    <property type="molecule type" value="Genomic_DNA"/>
</dbReference>
<comment type="caution">
    <text evidence="4">The sequence shown here is derived from an EMBL/GenBank/DDBJ whole genome shotgun (WGS) entry which is preliminary data.</text>
</comment>
<keyword evidence="2" id="KW-0827">Tyrosine biosynthesis</keyword>
<dbReference type="InterPro" id="IPR050812">
    <property type="entry name" value="Preph/Arog_dehydrog"/>
</dbReference>
<dbReference type="InterPro" id="IPR003099">
    <property type="entry name" value="Prephen_DH"/>
</dbReference>
<dbReference type="GO" id="GO:0008977">
    <property type="term" value="F:prephenate dehydrogenase (NAD+) activity"/>
    <property type="evidence" value="ECO:0007669"/>
    <property type="project" value="InterPro"/>
</dbReference>
<name>A0A8H7Q3L0_9FUNG</name>
<feature type="domain" description="Prephenate/arogenate dehydrogenase" evidence="3">
    <location>
        <begin position="15"/>
        <end position="303"/>
    </location>
</feature>
<dbReference type="SUPFAM" id="SSF51735">
    <property type="entry name" value="NAD(P)-binding Rossmann-fold domains"/>
    <property type="match status" value="1"/>
</dbReference>
<dbReference type="Pfam" id="PF03807">
    <property type="entry name" value="F420_oxidored"/>
    <property type="match status" value="1"/>
</dbReference>
<proteinExistence type="inferred from homology"/>